<evidence type="ECO:0000313" key="4">
    <source>
        <dbReference type="Proteomes" id="UP000324748"/>
    </source>
</evidence>
<gene>
    <name evidence="2" type="ORF">PGT21_006411</name>
    <name evidence="3" type="ORF">PGTUg99_016493</name>
</gene>
<dbReference type="EMBL" id="VDEP01000038">
    <property type="protein sequence ID" value="KAA1135545.1"/>
    <property type="molecule type" value="Genomic_DNA"/>
</dbReference>
<proteinExistence type="predicted"/>
<dbReference type="AlphaFoldDB" id="A0A5B0SDC0"/>
<feature type="compositionally biased region" description="Polar residues" evidence="1">
    <location>
        <begin position="51"/>
        <end position="66"/>
    </location>
</feature>
<feature type="region of interest" description="Disordered" evidence="1">
    <location>
        <begin position="41"/>
        <end position="66"/>
    </location>
</feature>
<dbReference type="Proteomes" id="UP000325313">
    <property type="component" value="Unassembled WGS sequence"/>
</dbReference>
<keyword evidence="4" id="KW-1185">Reference proteome</keyword>
<evidence type="ECO:0000313" key="3">
    <source>
        <dbReference type="EMBL" id="KAA1135545.1"/>
    </source>
</evidence>
<evidence type="ECO:0000256" key="1">
    <source>
        <dbReference type="SAM" id="MobiDB-lite"/>
    </source>
</evidence>
<evidence type="ECO:0000313" key="2">
    <source>
        <dbReference type="EMBL" id="KAA1076414.1"/>
    </source>
</evidence>
<dbReference type="Proteomes" id="UP000324748">
    <property type="component" value="Unassembled WGS sequence"/>
</dbReference>
<comment type="caution">
    <text evidence="3">The sequence shown here is derived from an EMBL/GenBank/DDBJ whole genome shotgun (WGS) entry which is preliminary data.</text>
</comment>
<accession>A0A5B0SDC0</accession>
<reference evidence="4 5" key="1">
    <citation type="submission" date="2019-05" db="EMBL/GenBank/DDBJ databases">
        <title>Emergence of the Ug99 lineage of the wheat stem rust pathogen through somatic hybridization.</title>
        <authorList>
            <person name="Li F."/>
            <person name="Upadhyaya N.M."/>
            <person name="Sperschneider J."/>
            <person name="Matny O."/>
            <person name="Nguyen-Phuc H."/>
            <person name="Mago R."/>
            <person name="Raley C."/>
            <person name="Miller M.E."/>
            <person name="Silverstein K.A.T."/>
            <person name="Henningsen E."/>
            <person name="Hirsch C.D."/>
            <person name="Visser B."/>
            <person name="Pretorius Z.A."/>
            <person name="Steffenson B.J."/>
            <person name="Schwessinger B."/>
            <person name="Dodds P.N."/>
            <person name="Figueroa M."/>
        </authorList>
    </citation>
    <scope>NUCLEOTIDE SEQUENCE [LARGE SCALE GENOMIC DNA]</scope>
    <source>
        <strain evidence="2">21-0</strain>
        <strain evidence="3 5">Ug99</strain>
    </source>
</reference>
<protein>
    <submittedName>
        <fullName evidence="3">Uncharacterized protein</fullName>
    </submittedName>
</protein>
<name>A0A5B0SDC0_PUCGR</name>
<evidence type="ECO:0000313" key="5">
    <source>
        <dbReference type="Proteomes" id="UP000325313"/>
    </source>
</evidence>
<sequence>MDSIKVSENTESQIKTHSSFINPTQNQQFVAHTVIQANGGCSAEDERRVESPTTMAKTSSANTDSQATAIQQIRPFPRRFFFPLAPLVDQYNFPIPW</sequence>
<organism evidence="3 5">
    <name type="scientific">Puccinia graminis f. sp. tritici</name>
    <dbReference type="NCBI Taxonomy" id="56615"/>
    <lineage>
        <taxon>Eukaryota</taxon>
        <taxon>Fungi</taxon>
        <taxon>Dikarya</taxon>
        <taxon>Basidiomycota</taxon>
        <taxon>Pucciniomycotina</taxon>
        <taxon>Pucciniomycetes</taxon>
        <taxon>Pucciniales</taxon>
        <taxon>Pucciniaceae</taxon>
        <taxon>Puccinia</taxon>
    </lineage>
</organism>
<dbReference type="EMBL" id="VSWC01000145">
    <property type="protein sequence ID" value="KAA1076414.1"/>
    <property type="molecule type" value="Genomic_DNA"/>
</dbReference>